<keyword evidence="3" id="KW-1185">Reference proteome</keyword>
<proteinExistence type="predicted"/>
<dbReference type="CDD" id="cd08561">
    <property type="entry name" value="GDPD_cytoplasmic_ScUgpQ2_like"/>
    <property type="match status" value="1"/>
</dbReference>
<dbReference type="SUPFAM" id="SSF51695">
    <property type="entry name" value="PLC-like phosphodiesterases"/>
    <property type="match status" value="1"/>
</dbReference>
<reference evidence="3" key="1">
    <citation type="submission" date="2018-09" db="EMBL/GenBank/DDBJ databases">
        <authorList>
            <person name="Zhu H."/>
        </authorList>
    </citation>
    <scope>NUCLEOTIDE SEQUENCE [LARGE SCALE GENOMIC DNA]</scope>
    <source>
        <strain evidence="3">K1W22B-1</strain>
    </source>
</reference>
<dbReference type="GO" id="GO:0006629">
    <property type="term" value="P:lipid metabolic process"/>
    <property type="evidence" value="ECO:0007669"/>
    <property type="project" value="InterPro"/>
</dbReference>
<dbReference type="GO" id="GO:0008081">
    <property type="term" value="F:phosphoric diester hydrolase activity"/>
    <property type="evidence" value="ECO:0007669"/>
    <property type="project" value="InterPro"/>
</dbReference>
<evidence type="ECO:0000259" key="1">
    <source>
        <dbReference type="PROSITE" id="PS51704"/>
    </source>
</evidence>
<dbReference type="Gene3D" id="3.20.20.190">
    <property type="entry name" value="Phosphatidylinositol (PI) phosphodiesterase"/>
    <property type="match status" value="1"/>
</dbReference>
<dbReference type="Proteomes" id="UP000276542">
    <property type="component" value="Unassembled WGS sequence"/>
</dbReference>
<evidence type="ECO:0000313" key="3">
    <source>
        <dbReference type="Proteomes" id="UP000276542"/>
    </source>
</evidence>
<dbReference type="AlphaFoldDB" id="A0A3A5H9B4"/>
<sequence length="250" mass="27102">MIAFAHRGGARHPDLEGLENTLLAFRHAVALGYTNLETDVHITRDGVLIAFHDNLLDRVTDGIGALCDLSYAEVQVALVGGREPIPTLAELVEAFPDASLNIDIKSPAAAVPLAEFIAERRLADRVLVGSFSPATLKAFRRASRGTVRTAAHPLEVAAYVLAPTGRIAHRLTRGRPIALQVPMRRGRLRVVTPRLIAKARRAGVEVHVWTVDDADEVRELAALGVDGIFTDRTDVLREVLVELGLWQGAA</sequence>
<evidence type="ECO:0000313" key="2">
    <source>
        <dbReference type="EMBL" id="RJS47233.1"/>
    </source>
</evidence>
<dbReference type="PANTHER" id="PTHR43805:SF1">
    <property type="entry name" value="GP-PDE DOMAIN-CONTAINING PROTEIN"/>
    <property type="match status" value="1"/>
</dbReference>
<feature type="domain" description="GP-PDE" evidence="1">
    <location>
        <begin position="1"/>
        <end position="240"/>
    </location>
</feature>
<dbReference type="OrthoDB" id="5241788at2"/>
<name>A0A3A5H9B4_9ACTN</name>
<dbReference type="PANTHER" id="PTHR43805">
    <property type="entry name" value="GLYCEROPHOSPHORYL DIESTER PHOSPHODIESTERASE"/>
    <property type="match status" value="1"/>
</dbReference>
<gene>
    <name evidence="2" type="ORF">D4739_14060</name>
</gene>
<comment type="caution">
    <text evidence="2">The sequence shown here is derived from an EMBL/GenBank/DDBJ whole genome shotgun (WGS) entry which is preliminary data.</text>
</comment>
<protein>
    <submittedName>
        <fullName evidence="2">Glycerophosphodiester phosphodiesterase</fullName>
    </submittedName>
</protein>
<dbReference type="InterPro" id="IPR017946">
    <property type="entry name" value="PLC-like_Pdiesterase_TIM-brl"/>
</dbReference>
<dbReference type="EMBL" id="QYRP01000002">
    <property type="protein sequence ID" value="RJS47233.1"/>
    <property type="molecule type" value="Genomic_DNA"/>
</dbReference>
<dbReference type="PROSITE" id="PS51704">
    <property type="entry name" value="GP_PDE"/>
    <property type="match status" value="1"/>
</dbReference>
<dbReference type="InterPro" id="IPR030395">
    <property type="entry name" value="GP_PDE_dom"/>
</dbReference>
<accession>A0A3A5H9B4</accession>
<organism evidence="2 3">
    <name type="scientific">Nocardioides cavernaquae</name>
    <dbReference type="NCBI Taxonomy" id="2321396"/>
    <lineage>
        <taxon>Bacteria</taxon>
        <taxon>Bacillati</taxon>
        <taxon>Actinomycetota</taxon>
        <taxon>Actinomycetes</taxon>
        <taxon>Propionibacteriales</taxon>
        <taxon>Nocardioidaceae</taxon>
        <taxon>Nocardioides</taxon>
    </lineage>
</organism>
<dbReference type="Pfam" id="PF03009">
    <property type="entry name" value="GDPD"/>
    <property type="match status" value="1"/>
</dbReference>